<dbReference type="GO" id="GO:0005840">
    <property type="term" value="C:ribosome"/>
    <property type="evidence" value="ECO:0007669"/>
    <property type="project" value="UniProtKB-KW"/>
</dbReference>
<evidence type="ECO:0000259" key="6">
    <source>
        <dbReference type="Pfam" id="PF14693"/>
    </source>
</evidence>
<dbReference type="EMBL" id="CP102290">
    <property type="protein sequence ID" value="UWP57943.1"/>
    <property type="molecule type" value="Genomic_DNA"/>
</dbReference>
<keyword evidence="3 7" id="KW-0689">Ribosomal protein</keyword>
<dbReference type="Gene3D" id="2.170.120.20">
    <property type="entry name" value="Ribosomal protein L25, beta domain"/>
    <property type="match status" value="1"/>
</dbReference>
<dbReference type="CDD" id="cd00495">
    <property type="entry name" value="Ribosomal_L25_TL5_CTC"/>
    <property type="match status" value="1"/>
</dbReference>
<dbReference type="Pfam" id="PF01386">
    <property type="entry name" value="Ribosomal_L25p"/>
    <property type="match status" value="1"/>
</dbReference>
<dbReference type="InterPro" id="IPR011035">
    <property type="entry name" value="Ribosomal_bL25/Gln-tRNA_synth"/>
</dbReference>
<dbReference type="InterPro" id="IPR037121">
    <property type="entry name" value="Ribosomal_bL25_C"/>
</dbReference>
<keyword evidence="4" id="KW-0687">Ribonucleoprotein</keyword>
<dbReference type="PANTHER" id="PTHR33284:SF1">
    <property type="entry name" value="RIBOSOMAL PROTEIN L25_GLN-TRNA SYNTHETASE, ANTI-CODON-BINDING DOMAIN-CONTAINING PROTEIN"/>
    <property type="match status" value="1"/>
</dbReference>
<keyword evidence="8" id="KW-1185">Reference proteome</keyword>
<dbReference type="RefSeq" id="WP_028528442.1">
    <property type="nucleotide sequence ID" value="NZ_CABLBR010000011.1"/>
</dbReference>
<dbReference type="InterPro" id="IPR020056">
    <property type="entry name" value="Rbsml_bL25/Gln-tRNA_synth_N"/>
</dbReference>
<evidence type="ECO:0000313" key="8">
    <source>
        <dbReference type="Proteomes" id="UP001060164"/>
    </source>
</evidence>
<evidence type="ECO:0000256" key="3">
    <source>
        <dbReference type="ARBA" id="ARBA00022980"/>
    </source>
</evidence>
<organism evidence="7 8">
    <name type="scientific">Ruminococcus gauvreauii</name>
    <dbReference type="NCBI Taxonomy" id="438033"/>
    <lineage>
        <taxon>Bacteria</taxon>
        <taxon>Bacillati</taxon>
        <taxon>Bacillota</taxon>
        <taxon>Clostridia</taxon>
        <taxon>Eubacteriales</taxon>
        <taxon>Oscillospiraceae</taxon>
        <taxon>Ruminococcus</taxon>
    </lineage>
</organism>
<feature type="domain" description="Large ribosomal subunit protein bL25 beta" evidence="6">
    <location>
        <begin position="98"/>
        <end position="177"/>
    </location>
</feature>
<evidence type="ECO:0000256" key="2">
    <source>
        <dbReference type="ARBA" id="ARBA00022884"/>
    </source>
</evidence>
<proteinExistence type="predicted"/>
<evidence type="ECO:0000259" key="5">
    <source>
        <dbReference type="Pfam" id="PF01386"/>
    </source>
</evidence>
<dbReference type="Pfam" id="PF14693">
    <property type="entry name" value="Ribosomal_TL5_C"/>
    <property type="match status" value="1"/>
</dbReference>
<evidence type="ECO:0000256" key="4">
    <source>
        <dbReference type="ARBA" id="ARBA00023274"/>
    </source>
</evidence>
<evidence type="ECO:0000313" key="7">
    <source>
        <dbReference type="EMBL" id="UWP57943.1"/>
    </source>
</evidence>
<feature type="domain" description="Large ribosomal subunit protein bL25 L25" evidence="5">
    <location>
        <begin position="4"/>
        <end position="89"/>
    </location>
</feature>
<name>A0ABY5VCP9_9FIRM</name>
<dbReference type="InterPro" id="IPR029751">
    <property type="entry name" value="Ribosomal_L25_dom"/>
</dbReference>
<dbReference type="InterPro" id="IPR020057">
    <property type="entry name" value="Ribosomal_bL25_b-dom"/>
</dbReference>
<dbReference type="NCBIfam" id="TIGR00731">
    <property type="entry name" value="bL25_bact_ctc"/>
    <property type="match status" value="1"/>
</dbReference>
<gene>
    <name evidence="7" type="ORF">NQ502_11080</name>
</gene>
<reference evidence="7" key="1">
    <citation type="journal article" date="2022" name="Cell">
        <title>Design, construction, and in vivo augmentation of a complex gut microbiome.</title>
        <authorList>
            <person name="Cheng A.G."/>
            <person name="Ho P.Y."/>
            <person name="Aranda-Diaz A."/>
            <person name="Jain S."/>
            <person name="Yu F.B."/>
            <person name="Meng X."/>
            <person name="Wang M."/>
            <person name="Iakiviak M."/>
            <person name="Nagashima K."/>
            <person name="Zhao A."/>
            <person name="Murugkar P."/>
            <person name="Patil A."/>
            <person name="Atabakhsh K."/>
            <person name="Weakley A."/>
            <person name="Yan J."/>
            <person name="Brumbaugh A.R."/>
            <person name="Higginbottom S."/>
            <person name="Dimas A."/>
            <person name="Shiver A.L."/>
            <person name="Deutschbauer A."/>
            <person name="Neff N."/>
            <person name="Sonnenburg J.L."/>
            <person name="Huang K.C."/>
            <person name="Fischbach M.A."/>
        </authorList>
    </citation>
    <scope>NUCLEOTIDE SEQUENCE</scope>
    <source>
        <strain evidence="7">DSM 19829</strain>
    </source>
</reference>
<keyword evidence="2" id="KW-0694">RNA-binding</keyword>
<evidence type="ECO:0000256" key="1">
    <source>
        <dbReference type="ARBA" id="ARBA00022730"/>
    </source>
</evidence>
<accession>A0ABY5VCP9</accession>
<dbReference type="InterPro" id="IPR001021">
    <property type="entry name" value="Ribosomal_bL25_long"/>
</dbReference>
<dbReference type="Gene3D" id="2.40.240.10">
    <property type="entry name" value="Ribosomal Protein L25, Chain P"/>
    <property type="match status" value="1"/>
</dbReference>
<dbReference type="Proteomes" id="UP001060164">
    <property type="component" value="Chromosome"/>
</dbReference>
<protein>
    <submittedName>
        <fullName evidence="7">50S ribosomal protein L25</fullName>
    </submittedName>
</protein>
<sequence>MTTLKAEKRNPDIKAKKLRREGFAPGVLFGKGMDESVPLQFAEADVLQFIRKNGEGTQVTLDLGSEKTNAVVKSIDYNPMKKQVMAFDLQALVQGEVISTSVQVKLENSDCVQGIVEQDLSEISYRADPSNLLDTIIIDFEKLAPEIKVMHVKDLTLPGNKDVQFVTPEDAMIFHISDYVKNTESEESAEDKAED</sequence>
<dbReference type="PANTHER" id="PTHR33284">
    <property type="entry name" value="RIBOSOMAL PROTEIN L25/GLN-TRNA SYNTHETASE, ANTI-CODON-BINDING DOMAIN-CONTAINING PROTEIN"/>
    <property type="match status" value="1"/>
</dbReference>
<dbReference type="SUPFAM" id="SSF50715">
    <property type="entry name" value="Ribosomal protein L25-like"/>
    <property type="match status" value="1"/>
</dbReference>
<keyword evidence="1" id="KW-0699">rRNA-binding</keyword>
<dbReference type="InterPro" id="IPR020930">
    <property type="entry name" value="Ribosomal_uL5_bac-type"/>
</dbReference>